<dbReference type="InterPro" id="IPR000629">
    <property type="entry name" value="RNA-helicase_DEAD-box_CS"/>
</dbReference>
<dbReference type="WBParaSite" id="TREG1_64470.1">
    <property type="protein sequence ID" value="TREG1_64470.1"/>
    <property type="gene ID" value="TREG1_64470"/>
</dbReference>
<dbReference type="InterPro" id="IPR001650">
    <property type="entry name" value="Helicase_C-like"/>
</dbReference>
<dbReference type="SUPFAM" id="SSF52540">
    <property type="entry name" value="P-loop containing nucleoside triphosphate hydrolases"/>
    <property type="match status" value="1"/>
</dbReference>
<dbReference type="PROSITE" id="PS51192">
    <property type="entry name" value="HELICASE_ATP_BIND_1"/>
    <property type="match status" value="1"/>
</dbReference>
<evidence type="ECO:0000256" key="2">
    <source>
        <dbReference type="ARBA" id="ARBA00022741"/>
    </source>
</evidence>
<evidence type="ECO:0000256" key="7">
    <source>
        <dbReference type="SAM" id="MobiDB-lite"/>
    </source>
</evidence>
<evidence type="ECO:0000259" key="8">
    <source>
        <dbReference type="PROSITE" id="PS51192"/>
    </source>
</evidence>
<dbReference type="GO" id="GO:0005524">
    <property type="term" value="F:ATP binding"/>
    <property type="evidence" value="ECO:0007669"/>
    <property type="project" value="UniProtKB-KW"/>
</dbReference>
<dbReference type="Proteomes" id="UP000050795">
    <property type="component" value="Unassembled WGS sequence"/>
</dbReference>
<evidence type="ECO:0000259" key="9">
    <source>
        <dbReference type="PROSITE" id="PS51194"/>
    </source>
</evidence>
<name>A0AA85K7A9_TRIRE</name>
<keyword evidence="3 6" id="KW-0378">Hydrolase</keyword>
<feature type="compositionally biased region" description="Low complexity" evidence="7">
    <location>
        <begin position="611"/>
        <end position="624"/>
    </location>
</feature>
<dbReference type="Gene3D" id="3.40.50.300">
    <property type="entry name" value="P-loop containing nucleotide triphosphate hydrolases"/>
    <property type="match status" value="2"/>
</dbReference>
<proteinExistence type="inferred from homology"/>
<dbReference type="InterPro" id="IPR011545">
    <property type="entry name" value="DEAD/DEAH_box_helicase_dom"/>
</dbReference>
<organism evidence="10 11">
    <name type="scientific">Trichobilharzia regenti</name>
    <name type="common">Nasal bird schistosome</name>
    <dbReference type="NCBI Taxonomy" id="157069"/>
    <lineage>
        <taxon>Eukaryota</taxon>
        <taxon>Metazoa</taxon>
        <taxon>Spiralia</taxon>
        <taxon>Lophotrochozoa</taxon>
        <taxon>Platyhelminthes</taxon>
        <taxon>Trematoda</taxon>
        <taxon>Digenea</taxon>
        <taxon>Strigeidida</taxon>
        <taxon>Schistosomatoidea</taxon>
        <taxon>Schistosomatidae</taxon>
        <taxon>Trichobilharzia</taxon>
    </lineage>
</organism>
<keyword evidence="10" id="KW-1185">Reference proteome</keyword>
<evidence type="ECO:0000313" key="10">
    <source>
        <dbReference type="Proteomes" id="UP000050795"/>
    </source>
</evidence>
<evidence type="ECO:0000256" key="4">
    <source>
        <dbReference type="ARBA" id="ARBA00022806"/>
    </source>
</evidence>
<dbReference type="SMART" id="SM00487">
    <property type="entry name" value="DEXDc"/>
    <property type="match status" value="1"/>
</dbReference>
<evidence type="ECO:0000256" key="3">
    <source>
        <dbReference type="ARBA" id="ARBA00022801"/>
    </source>
</evidence>
<feature type="compositionally biased region" description="Basic and acidic residues" evidence="7">
    <location>
        <begin position="628"/>
        <end position="638"/>
    </location>
</feature>
<dbReference type="PROSITE" id="PS51194">
    <property type="entry name" value="HELICASE_CTER"/>
    <property type="match status" value="1"/>
</dbReference>
<keyword evidence="2 6" id="KW-0547">Nucleotide-binding</keyword>
<dbReference type="InterPro" id="IPR027417">
    <property type="entry name" value="P-loop_NTPase"/>
</dbReference>
<dbReference type="CDD" id="cd18787">
    <property type="entry name" value="SF2_C_DEAD"/>
    <property type="match status" value="1"/>
</dbReference>
<dbReference type="SMART" id="SM00490">
    <property type="entry name" value="HELICc"/>
    <property type="match status" value="1"/>
</dbReference>
<accession>A0AA85K7A9</accession>
<comment type="similarity">
    <text evidence="6">Belongs to the DEAD box helicase family.</text>
</comment>
<evidence type="ECO:0000256" key="1">
    <source>
        <dbReference type="ARBA" id="ARBA00012552"/>
    </source>
</evidence>
<feature type="domain" description="Helicase C-terminal" evidence="9">
    <location>
        <begin position="423"/>
        <end position="586"/>
    </location>
</feature>
<evidence type="ECO:0000256" key="6">
    <source>
        <dbReference type="RuleBase" id="RU000492"/>
    </source>
</evidence>
<dbReference type="GO" id="GO:0003724">
    <property type="term" value="F:RNA helicase activity"/>
    <property type="evidence" value="ECO:0007669"/>
    <property type="project" value="UniProtKB-EC"/>
</dbReference>
<dbReference type="PROSITE" id="PS00039">
    <property type="entry name" value="DEAD_ATP_HELICASE"/>
    <property type="match status" value="1"/>
</dbReference>
<dbReference type="InterPro" id="IPR014001">
    <property type="entry name" value="Helicase_ATP-bd"/>
</dbReference>
<evidence type="ECO:0000313" key="11">
    <source>
        <dbReference type="WBParaSite" id="TREG1_64470.1"/>
    </source>
</evidence>
<dbReference type="Pfam" id="PF00271">
    <property type="entry name" value="Helicase_C"/>
    <property type="match status" value="1"/>
</dbReference>
<dbReference type="GO" id="GO:0016787">
    <property type="term" value="F:hydrolase activity"/>
    <property type="evidence" value="ECO:0007669"/>
    <property type="project" value="UniProtKB-KW"/>
</dbReference>
<evidence type="ECO:0000256" key="5">
    <source>
        <dbReference type="ARBA" id="ARBA00022840"/>
    </source>
</evidence>
<feature type="region of interest" description="Disordered" evidence="7">
    <location>
        <begin position="597"/>
        <end position="638"/>
    </location>
</feature>
<reference evidence="10" key="1">
    <citation type="submission" date="2022-06" db="EMBL/GenBank/DDBJ databases">
        <authorList>
            <person name="Berger JAMES D."/>
            <person name="Berger JAMES D."/>
        </authorList>
    </citation>
    <scope>NUCLEOTIDE SEQUENCE [LARGE SCALE GENOMIC DNA]</scope>
</reference>
<feature type="domain" description="Helicase ATP-binding" evidence="8">
    <location>
        <begin position="168"/>
        <end position="361"/>
    </location>
</feature>
<dbReference type="PANTHER" id="PTHR47958">
    <property type="entry name" value="ATP-DEPENDENT RNA HELICASE DBP3"/>
    <property type="match status" value="1"/>
</dbReference>
<dbReference type="EC" id="3.6.4.13" evidence="1"/>
<keyword evidence="5 6" id="KW-0067">ATP-binding</keyword>
<keyword evidence="4 6" id="KW-0347">Helicase</keyword>
<reference evidence="11" key="2">
    <citation type="submission" date="2023-11" db="UniProtKB">
        <authorList>
            <consortium name="WormBaseParasite"/>
        </authorList>
    </citation>
    <scope>IDENTIFICATION</scope>
</reference>
<dbReference type="AlphaFoldDB" id="A0AA85K7A9"/>
<dbReference type="Pfam" id="PF00270">
    <property type="entry name" value="DEAD"/>
    <property type="match status" value="1"/>
</dbReference>
<dbReference type="GO" id="GO:0003676">
    <property type="term" value="F:nucleic acid binding"/>
    <property type="evidence" value="ECO:0007669"/>
    <property type="project" value="InterPro"/>
</dbReference>
<sequence>MNKVILNRYRIVYLHLSRYNSIKTYRADNPEIHARDSEFKQPPGYLPPHIWMKQRQEKEALKKALFGEGKKEHTLAEKTYLSCASHASLSGAPVTEDFSYEIVNNITEIPKLDIKLLSNLNSMGLFDLTPVQKHAIGIMSVDEYEKVDVTKSKSNLDEEDAPNNYPLYERVTGKYDLMAAAQTGSGKTLAYLLPSLNRLLRVYPYEAMQSLLNSRSPCQYPSSLILAPTRELVQQILSELLKLCNQTFVRPVAVYGGDRPEKQLYELQKGCHLIVATPGRLLDFLQRDAICLKFCRSLILDEADRMLDMGFEKQIRQILESPKYKMPPPLGNCRQTVLFSATFPREVSLLAKDFMRGPKCISLTLTNPEHNTGTVVPTWGKRINHHVEDEFDRLTRIIPKEIDQRIEVVNGNPDTVIPERLVQLIQEIKTTTEAALNSSDDSTCRILVFCNTKREVDAIDKYLYSSGVQSAAIHGDKSQVARGKALDLFRKGRVHVLVASSVAARGIDIPNVRTVINIGLPREIDDYVHRIGRTGRMGRTGEAVTLINESVLRSDEGTKTLSRGICQLFQSIGISKKVPQILLEYANMDIGENEGYSRFNNNHNSNKKKGYSNSKSHSSFSKGYKTGRSTDDVMRRYS</sequence>
<protein>
    <recommendedName>
        <fullName evidence="1">RNA helicase</fullName>
        <ecNumber evidence="1">3.6.4.13</ecNumber>
    </recommendedName>
</protein>